<evidence type="ECO:0000313" key="21">
    <source>
        <dbReference type="Proteomes" id="UP000249130"/>
    </source>
</evidence>
<comment type="caution">
    <text evidence="20">The sequence shown here is derived from an EMBL/GenBank/DDBJ whole genome shotgun (WGS) entry which is preliminary data.</text>
</comment>
<keyword evidence="21" id="KW-1185">Reference proteome</keyword>
<dbReference type="GO" id="GO:0005886">
    <property type="term" value="C:plasma membrane"/>
    <property type="evidence" value="ECO:0007669"/>
    <property type="project" value="UniProtKB-SubCell"/>
</dbReference>
<dbReference type="InterPro" id="IPR005700">
    <property type="entry name" value="EPS_ExoP-like"/>
</dbReference>
<dbReference type="RefSeq" id="WP_111418183.1">
    <property type="nucleotide sequence ID" value="NZ_NPEX01000027.1"/>
</dbReference>
<comment type="similarity">
    <text evidence="3">Belongs to the etk/wzc family.</text>
</comment>
<dbReference type="AlphaFoldDB" id="A0A327L3P0"/>
<dbReference type="Pfam" id="PF13614">
    <property type="entry name" value="AAA_31"/>
    <property type="match status" value="1"/>
</dbReference>
<keyword evidence="13 17" id="KW-0472">Membrane</keyword>
<keyword evidence="6" id="KW-0997">Cell inner membrane</keyword>
<feature type="domain" description="AAA" evidence="19">
    <location>
        <begin position="562"/>
        <end position="692"/>
    </location>
</feature>
<feature type="transmembrane region" description="Helical" evidence="17">
    <location>
        <begin position="37"/>
        <end position="57"/>
    </location>
</feature>
<evidence type="ECO:0000256" key="1">
    <source>
        <dbReference type="ARBA" id="ARBA00004429"/>
    </source>
</evidence>
<evidence type="ECO:0000256" key="15">
    <source>
        <dbReference type="ARBA" id="ARBA00051245"/>
    </source>
</evidence>
<evidence type="ECO:0000256" key="10">
    <source>
        <dbReference type="ARBA" id="ARBA00022777"/>
    </source>
</evidence>
<keyword evidence="7" id="KW-0808">Transferase</keyword>
<evidence type="ECO:0000313" key="20">
    <source>
        <dbReference type="EMBL" id="RAI45017.1"/>
    </source>
</evidence>
<dbReference type="InterPro" id="IPR005702">
    <property type="entry name" value="Wzc-like_C"/>
</dbReference>
<feature type="coiled-coil region" evidence="16">
    <location>
        <begin position="332"/>
        <end position="359"/>
    </location>
</feature>
<keyword evidence="10" id="KW-0418">Kinase</keyword>
<reference evidence="20 21" key="1">
    <citation type="submission" date="2017-07" db="EMBL/GenBank/DDBJ databases">
        <title>Draft Genome Sequences of Select Purple Nonsulfur Bacteria.</title>
        <authorList>
            <person name="Lasarre B."/>
            <person name="Mckinlay J.B."/>
        </authorList>
    </citation>
    <scope>NUCLEOTIDE SEQUENCE [LARGE SCALE GENOMIC DNA]</scope>
    <source>
        <strain evidence="20 21">DSM 5909</strain>
    </source>
</reference>
<gene>
    <name evidence="20" type="ORF">CH341_06280</name>
</gene>
<evidence type="ECO:0000256" key="9">
    <source>
        <dbReference type="ARBA" id="ARBA00022741"/>
    </source>
</evidence>
<evidence type="ECO:0000259" key="18">
    <source>
        <dbReference type="Pfam" id="PF02706"/>
    </source>
</evidence>
<keyword evidence="14" id="KW-0829">Tyrosine-protein kinase</keyword>
<feature type="domain" description="Polysaccharide chain length determinant N-terminal" evidence="18">
    <location>
        <begin position="26"/>
        <end position="114"/>
    </location>
</feature>
<dbReference type="PANTHER" id="PTHR32309">
    <property type="entry name" value="TYROSINE-PROTEIN KINASE"/>
    <property type="match status" value="1"/>
</dbReference>
<evidence type="ECO:0000256" key="6">
    <source>
        <dbReference type="ARBA" id="ARBA00022519"/>
    </source>
</evidence>
<dbReference type="PANTHER" id="PTHR32309:SF13">
    <property type="entry name" value="FERRIC ENTEROBACTIN TRANSPORT PROTEIN FEPE"/>
    <property type="match status" value="1"/>
</dbReference>
<evidence type="ECO:0000256" key="13">
    <source>
        <dbReference type="ARBA" id="ARBA00023136"/>
    </source>
</evidence>
<feature type="coiled-coil region" evidence="16">
    <location>
        <begin position="385"/>
        <end position="412"/>
    </location>
</feature>
<dbReference type="CDD" id="cd05387">
    <property type="entry name" value="BY-kinase"/>
    <property type="match status" value="1"/>
</dbReference>
<keyword evidence="9" id="KW-0547">Nucleotide-binding</keyword>
<evidence type="ECO:0000256" key="17">
    <source>
        <dbReference type="SAM" id="Phobius"/>
    </source>
</evidence>
<dbReference type="Gene3D" id="3.40.50.300">
    <property type="entry name" value="P-loop containing nucleotide triphosphate hydrolases"/>
    <property type="match status" value="1"/>
</dbReference>
<keyword evidence="12 17" id="KW-1133">Transmembrane helix</keyword>
<dbReference type="Proteomes" id="UP000249130">
    <property type="component" value="Unassembled WGS sequence"/>
</dbReference>
<organism evidence="20 21">
    <name type="scientific">Rhodoplanes roseus</name>
    <dbReference type="NCBI Taxonomy" id="29409"/>
    <lineage>
        <taxon>Bacteria</taxon>
        <taxon>Pseudomonadati</taxon>
        <taxon>Pseudomonadota</taxon>
        <taxon>Alphaproteobacteria</taxon>
        <taxon>Hyphomicrobiales</taxon>
        <taxon>Nitrobacteraceae</taxon>
        <taxon>Rhodoplanes</taxon>
    </lineage>
</organism>
<dbReference type="NCBIfam" id="TIGR01005">
    <property type="entry name" value="eps_transp_fam"/>
    <property type="match status" value="1"/>
</dbReference>
<dbReference type="Pfam" id="PF02706">
    <property type="entry name" value="Wzz"/>
    <property type="match status" value="1"/>
</dbReference>
<name>A0A327L3P0_9BRAD</name>
<comment type="catalytic activity">
    <reaction evidence="15">
        <text>L-tyrosyl-[protein] + ATP = O-phospho-L-tyrosyl-[protein] + ADP + H(+)</text>
        <dbReference type="Rhea" id="RHEA:10596"/>
        <dbReference type="Rhea" id="RHEA-COMP:10136"/>
        <dbReference type="Rhea" id="RHEA-COMP:20101"/>
        <dbReference type="ChEBI" id="CHEBI:15378"/>
        <dbReference type="ChEBI" id="CHEBI:30616"/>
        <dbReference type="ChEBI" id="CHEBI:46858"/>
        <dbReference type="ChEBI" id="CHEBI:61978"/>
        <dbReference type="ChEBI" id="CHEBI:456216"/>
        <dbReference type="EC" id="2.7.10.2"/>
    </reaction>
</comment>
<evidence type="ECO:0000256" key="11">
    <source>
        <dbReference type="ARBA" id="ARBA00022840"/>
    </source>
</evidence>
<dbReference type="EC" id="2.7.10.2" evidence="4"/>
<comment type="similarity">
    <text evidence="2">Belongs to the CpsD/CapB family.</text>
</comment>
<evidence type="ECO:0000256" key="3">
    <source>
        <dbReference type="ARBA" id="ARBA00008883"/>
    </source>
</evidence>
<evidence type="ECO:0000256" key="2">
    <source>
        <dbReference type="ARBA" id="ARBA00007316"/>
    </source>
</evidence>
<proteinExistence type="inferred from homology"/>
<evidence type="ECO:0000256" key="14">
    <source>
        <dbReference type="ARBA" id="ARBA00023137"/>
    </source>
</evidence>
<dbReference type="GO" id="GO:0004713">
    <property type="term" value="F:protein tyrosine kinase activity"/>
    <property type="evidence" value="ECO:0007669"/>
    <property type="project" value="TreeGrafter"/>
</dbReference>
<dbReference type="SUPFAM" id="SSF52540">
    <property type="entry name" value="P-loop containing nucleoside triphosphate hydrolases"/>
    <property type="match status" value="1"/>
</dbReference>
<dbReference type="InterPro" id="IPR027417">
    <property type="entry name" value="P-loop_NTPase"/>
</dbReference>
<evidence type="ECO:0000256" key="5">
    <source>
        <dbReference type="ARBA" id="ARBA00022475"/>
    </source>
</evidence>
<sequence>MLQIDKTPRSSERIPAKLAPSVGAQLLALLAMLRRQISLVLIVVACTTGLGLAYLMATPAQYTATGTMIIDTRKVQLFQQQSGLGDIAVDAGTVETQVQILKSENISLAVIKELRLTDDPEFVGRGGGLFGTVAGAVADLLGNTATVRSDYELTRRALERFEQERTVRRVGLTYAMEISFRSHSPDKAAALVNAIADAYVVDQLEAKYQATRRASLWLQDRIKELRTQASAAERAVIEYKEKNNIVDTGGRLITEQQLAEVNSQLILARAATAEAKARLDRINDILRQEIPNESVADALKNETIIKLRGQYVDLAAREANWSEKYGRNHLAAVSLRNQMQEIRRNISQELQRIQQAYQSDYDIARAREDSIKGSLANVVSETQTTNQAQVQLRELESNAQTYRSMYDNFLQRYMEAVQQQSFPISEARLISPAARPMEKSNPRTGFVLAVAMVGGLVLGLGIGYMREVGDGVFRTSGQVEDVLATNCITVLPRVGAGPSKPAAPSAPSEGRHAGIATNASITTKERLLSHVVEEPFSAFAEGIRSLKVAMDLNGMVSANRVIGITSTVPAEGKSVVASNLAQLIGHAGGRVVLIDGDLRNPSLTRALAPGAVPGVVEVIGGKISLADALMSDPVTQLAFLPAGATSKLLHTNEVLASPAMRALIDGLRESYDYVIMDFPPLAPVVDVRATTALVDSYVYVVEWGRTRIDAVEHNLSGAPAVYERLLGVVLNKANVAAMRGYPYYHGSYHSGQYGRYGYGR</sequence>
<dbReference type="InterPro" id="IPR025669">
    <property type="entry name" value="AAA_dom"/>
</dbReference>
<evidence type="ECO:0000259" key="19">
    <source>
        <dbReference type="Pfam" id="PF13614"/>
    </source>
</evidence>
<evidence type="ECO:0000256" key="16">
    <source>
        <dbReference type="SAM" id="Coils"/>
    </source>
</evidence>
<keyword evidence="8 17" id="KW-0812">Transmembrane</keyword>
<dbReference type="InterPro" id="IPR003856">
    <property type="entry name" value="LPS_length_determ_N"/>
</dbReference>
<evidence type="ECO:0000256" key="7">
    <source>
        <dbReference type="ARBA" id="ARBA00022679"/>
    </source>
</evidence>
<dbReference type="InterPro" id="IPR050445">
    <property type="entry name" value="Bact_polysacc_biosynth/exp"/>
</dbReference>
<comment type="subcellular location">
    <subcellularLocation>
        <location evidence="1">Cell inner membrane</location>
        <topology evidence="1">Multi-pass membrane protein</topology>
    </subcellularLocation>
</comment>
<dbReference type="EMBL" id="NPEX01000027">
    <property type="protein sequence ID" value="RAI45017.1"/>
    <property type="molecule type" value="Genomic_DNA"/>
</dbReference>
<evidence type="ECO:0000256" key="4">
    <source>
        <dbReference type="ARBA" id="ARBA00011903"/>
    </source>
</evidence>
<keyword evidence="16" id="KW-0175">Coiled coil</keyword>
<evidence type="ECO:0000256" key="12">
    <source>
        <dbReference type="ARBA" id="ARBA00022989"/>
    </source>
</evidence>
<keyword evidence="5" id="KW-1003">Cell membrane</keyword>
<accession>A0A327L3P0</accession>
<keyword evidence="11" id="KW-0067">ATP-binding</keyword>
<dbReference type="OrthoDB" id="230260at2"/>
<protein>
    <recommendedName>
        <fullName evidence="4">non-specific protein-tyrosine kinase</fullName>
        <ecNumber evidence="4">2.7.10.2</ecNumber>
    </recommendedName>
</protein>
<evidence type="ECO:0000256" key="8">
    <source>
        <dbReference type="ARBA" id="ARBA00022692"/>
    </source>
</evidence>